<proteinExistence type="predicted"/>
<dbReference type="HOGENOM" id="CLU_2084748_0_0_1"/>
<evidence type="ECO:0000256" key="1">
    <source>
        <dbReference type="SAM" id="MobiDB-lite"/>
    </source>
</evidence>
<dbReference type="AlphaFoldDB" id="A0A0D0T7H1"/>
<protein>
    <submittedName>
        <fullName evidence="2">Uncharacterized protein</fullName>
    </submittedName>
</protein>
<dbReference type="EMBL" id="KN847899">
    <property type="protein sequence ID" value="KIR41917.1"/>
    <property type="molecule type" value="Genomic_DNA"/>
</dbReference>
<dbReference type="Proteomes" id="UP000053392">
    <property type="component" value="Unassembled WGS sequence"/>
</dbReference>
<keyword evidence="3" id="KW-1185">Reference proteome</keyword>
<gene>
    <name evidence="2" type="ORF">I313_02078</name>
</gene>
<evidence type="ECO:0000313" key="2">
    <source>
        <dbReference type="EMBL" id="KIR41917.1"/>
    </source>
</evidence>
<accession>A0A0D0T7H1</accession>
<name>A0A0D0T7H1_9TREE</name>
<evidence type="ECO:0000313" key="3">
    <source>
        <dbReference type="Proteomes" id="UP000053392"/>
    </source>
</evidence>
<organism evidence="2 3">
    <name type="scientific">Cryptococcus deuterogattii Ram5</name>
    <dbReference type="NCBI Taxonomy" id="1296110"/>
    <lineage>
        <taxon>Eukaryota</taxon>
        <taxon>Fungi</taxon>
        <taxon>Dikarya</taxon>
        <taxon>Basidiomycota</taxon>
        <taxon>Agaricomycotina</taxon>
        <taxon>Tremellomycetes</taxon>
        <taxon>Tremellales</taxon>
        <taxon>Cryptococcaceae</taxon>
        <taxon>Cryptococcus</taxon>
        <taxon>Cryptococcus gattii species complex</taxon>
    </lineage>
</organism>
<sequence length="117" mass="13134">MPIVAQQQRGSSTPTSVGIVSNPFTSDRARRRRRREASPELYQPLHDFDAQPALVAEHVNAALQHGLMMKTRLVNSSAAHHVLLESPRPIKYALYDQSLPRQYFIADDELHDSSIGC</sequence>
<feature type="region of interest" description="Disordered" evidence="1">
    <location>
        <begin position="1"/>
        <end position="43"/>
    </location>
</feature>
<reference evidence="2 3" key="1">
    <citation type="submission" date="2015-01" db="EMBL/GenBank/DDBJ databases">
        <title>The Genome Sequence of Cryptococcus gattii Ram5.</title>
        <authorList>
            <consortium name="The Broad Institute Genomics Platform"/>
            <person name="Cuomo C."/>
            <person name="Litvintseva A."/>
            <person name="Chen Y."/>
            <person name="Heitman J."/>
            <person name="Sun S."/>
            <person name="Springer D."/>
            <person name="Dromer F."/>
            <person name="Young S."/>
            <person name="Zeng Q."/>
            <person name="Gargeya S."/>
            <person name="Abouelleil A."/>
            <person name="Alvarado L."/>
            <person name="Chapman S.B."/>
            <person name="Gainer-Dewar J."/>
            <person name="Goldberg J."/>
            <person name="Griggs A."/>
            <person name="Gujja S."/>
            <person name="Hansen M."/>
            <person name="Howarth C."/>
            <person name="Imamovic A."/>
            <person name="Larimer J."/>
            <person name="Murphy C."/>
            <person name="Naylor J."/>
            <person name="Pearson M."/>
            <person name="Priest M."/>
            <person name="Roberts A."/>
            <person name="Saif S."/>
            <person name="Shea T."/>
            <person name="Sykes S."/>
            <person name="Wortman J."/>
            <person name="Nusbaum C."/>
            <person name="Birren B."/>
        </authorList>
    </citation>
    <scope>NUCLEOTIDE SEQUENCE [LARGE SCALE GENOMIC DNA]</scope>
    <source>
        <strain evidence="2 3">Ram5</strain>
    </source>
</reference>
<feature type="compositionally biased region" description="Polar residues" evidence="1">
    <location>
        <begin position="1"/>
        <end position="25"/>
    </location>
</feature>